<dbReference type="RefSeq" id="WP_236284248.1">
    <property type="nucleotide sequence ID" value="NZ_CAKMMW010000001.1"/>
</dbReference>
<reference evidence="1" key="1">
    <citation type="submission" date="2022-01" db="EMBL/GenBank/DDBJ databases">
        <authorList>
            <person name="Criscuolo A."/>
        </authorList>
    </citation>
    <scope>NUCLEOTIDE SEQUENCE</scope>
    <source>
        <strain evidence="1">CIP111891</strain>
    </source>
</reference>
<comment type="caution">
    <text evidence="1">The sequence shown here is derived from an EMBL/GenBank/DDBJ whole genome shotgun (WGS) entry which is preliminary data.</text>
</comment>
<gene>
    <name evidence="1" type="ORF">PAECIP111891_00412</name>
</gene>
<evidence type="ECO:0000313" key="1">
    <source>
        <dbReference type="EMBL" id="CAH1192669.1"/>
    </source>
</evidence>
<keyword evidence="2" id="KW-1185">Reference proteome</keyword>
<accession>A0ABN8FUV3</accession>
<protein>
    <submittedName>
        <fullName evidence="1">Uncharacterized protein</fullName>
    </submittedName>
</protein>
<sequence length="90" mass="9887">MILLVRGTVIVRINRAVPDNVVFVDGCAQGGSSLLQIPNGITAIFQRRTVRKRVTINAEAGQNCPGEQFNNFLDVSPATARMFGLVNRRF</sequence>
<evidence type="ECO:0000313" key="2">
    <source>
        <dbReference type="Proteomes" id="UP000838821"/>
    </source>
</evidence>
<proteinExistence type="predicted"/>
<dbReference type="Proteomes" id="UP000838821">
    <property type="component" value="Unassembled WGS sequence"/>
</dbReference>
<organism evidence="1 2">
    <name type="scientific">Paenibacillus allorhizoplanae</name>
    <dbReference type="NCBI Taxonomy" id="2905648"/>
    <lineage>
        <taxon>Bacteria</taxon>
        <taxon>Bacillati</taxon>
        <taxon>Bacillota</taxon>
        <taxon>Bacilli</taxon>
        <taxon>Bacillales</taxon>
        <taxon>Paenibacillaceae</taxon>
        <taxon>Paenibacillus</taxon>
    </lineage>
</organism>
<dbReference type="EMBL" id="CAKMMW010000001">
    <property type="protein sequence ID" value="CAH1192669.1"/>
    <property type="molecule type" value="Genomic_DNA"/>
</dbReference>
<name>A0ABN8FUV3_9BACL</name>